<reference evidence="1 2" key="1">
    <citation type="journal article" date="2024" name="Nat. Commun.">
        <title>Phylogenomics reveals the evolutionary origins of lichenization in chlorophyte algae.</title>
        <authorList>
            <person name="Puginier C."/>
            <person name="Libourel C."/>
            <person name="Otte J."/>
            <person name="Skaloud P."/>
            <person name="Haon M."/>
            <person name="Grisel S."/>
            <person name="Petersen M."/>
            <person name="Berrin J.G."/>
            <person name="Delaux P.M."/>
            <person name="Dal Grande F."/>
            <person name="Keller J."/>
        </authorList>
    </citation>
    <scope>NUCLEOTIDE SEQUENCE [LARGE SCALE GENOMIC DNA]</scope>
    <source>
        <strain evidence="1 2">SAG 2523</strain>
    </source>
</reference>
<accession>A0AAW1TG03</accession>
<evidence type="ECO:0000313" key="2">
    <source>
        <dbReference type="Proteomes" id="UP001485043"/>
    </source>
</evidence>
<gene>
    <name evidence="1" type="ORF">WJX84_006406</name>
</gene>
<sequence length="128" mass="13719">MRDCNLWSSCNHTDKAVLKKLMNQVVGHSLLGAVVAMQGALPAGMTDGLLDRVGMPALSAREKERHDLNSLLRALGVHHVCMGAANIQLSIIWLQCVPMAAQIACLSIAIPKGGFNQQALCSSQFIKV</sequence>
<keyword evidence="2" id="KW-1185">Reference proteome</keyword>
<dbReference type="EMBL" id="JALJOV010000069">
    <property type="protein sequence ID" value="KAK9867708.1"/>
    <property type="molecule type" value="Genomic_DNA"/>
</dbReference>
<dbReference type="Proteomes" id="UP001485043">
    <property type="component" value="Unassembled WGS sequence"/>
</dbReference>
<organism evidence="1 2">
    <name type="scientific">Apatococcus fuscideae</name>
    <dbReference type="NCBI Taxonomy" id="2026836"/>
    <lineage>
        <taxon>Eukaryota</taxon>
        <taxon>Viridiplantae</taxon>
        <taxon>Chlorophyta</taxon>
        <taxon>core chlorophytes</taxon>
        <taxon>Trebouxiophyceae</taxon>
        <taxon>Chlorellales</taxon>
        <taxon>Chlorellaceae</taxon>
        <taxon>Apatococcus</taxon>
    </lineage>
</organism>
<evidence type="ECO:0000313" key="1">
    <source>
        <dbReference type="EMBL" id="KAK9867708.1"/>
    </source>
</evidence>
<name>A0AAW1TG03_9CHLO</name>
<protein>
    <submittedName>
        <fullName evidence="1">Uncharacterized protein</fullName>
    </submittedName>
</protein>
<dbReference type="AlphaFoldDB" id="A0AAW1TG03"/>
<comment type="caution">
    <text evidence="1">The sequence shown here is derived from an EMBL/GenBank/DDBJ whole genome shotgun (WGS) entry which is preliminary data.</text>
</comment>
<proteinExistence type="predicted"/>